<evidence type="ECO:0000259" key="4">
    <source>
        <dbReference type="PROSITE" id="PS50887"/>
    </source>
</evidence>
<dbReference type="PIRSF" id="PIRSF005925">
    <property type="entry name" value="Dos"/>
    <property type="match status" value="1"/>
</dbReference>
<gene>
    <name evidence="5" type="ORF">QC820_11310</name>
</gene>
<dbReference type="SUPFAM" id="SSF141868">
    <property type="entry name" value="EAL domain-like"/>
    <property type="match status" value="1"/>
</dbReference>
<feature type="domain" description="PAC" evidence="2">
    <location>
        <begin position="247"/>
        <end position="301"/>
    </location>
</feature>
<dbReference type="InterPro" id="IPR029787">
    <property type="entry name" value="Nucleotide_cyclase"/>
</dbReference>
<dbReference type="InterPro" id="IPR003018">
    <property type="entry name" value="GAF"/>
</dbReference>
<organism evidence="5 6">
    <name type="scientific">Halomonas mongoliensis</name>
    <dbReference type="NCBI Taxonomy" id="321265"/>
    <lineage>
        <taxon>Bacteria</taxon>
        <taxon>Pseudomonadati</taxon>
        <taxon>Pseudomonadota</taxon>
        <taxon>Gammaproteobacteria</taxon>
        <taxon>Oceanospirillales</taxon>
        <taxon>Halomonadaceae</taxon>
        <taxon>Halomonas</taxon>
    </lineage>
</organism>
<dbReference type="PROSITE" id="PS50883">
    <property type="entry name" value="EAL"/>
    <property type="match status" value="1"/>
</dbReference>
<feature type="domain" description="GGDEF" evidence="4">
    <location>
        <begin position="333"/>
        <end position="466"/>
    </location>
</feature>
<dbReference type="InterPro" id="IPR000700">
    <property type="entry name" value="PAS-assoc_C"/>
</dbReference>
<comment type="caution">
    <text evidence="5">The sequence shown here is derived from an EMBL/GenBank/DDBJ whole genome shotgun (WGS) entry which is preliminary data.</text>
</comment>
<dbReference type="NCBIfam" id="TIGR00229">
    <property type="entry name" value="sensory_box"/>
    <property type="match status" value="1"/>
</dbReference>
<accession>A0ABU1GMZ9</accession>
<dbReference type="Gene3D" id="3.30.450.20">
    <property type="entry name" value="PAS domain"/>
    <property type="match status" value="1"/>
</dbReference>
<dbReference type="InterPro" id="IPR052155">
    <property type="entry name" value="Biofilm_reg_signaling"/>
</dbReference>
<feature type="domain" description="EAL" evidence="3">
    <location>
        <begin position="475"/>
        <end position="729"/>
    </location>
</feature>
<dbReference type="InterPro" id="IPR012226">
    <property type="entry name" value="Diguanyl_cyclase/Pdiesterase"/>
</dbReference>
<dbReference type="RefSeq" id="WP_309637013.1">
    <property type="nucleotide sequence ID" value="NZ_JARWAL010000009.1"/>
</dbReference>
<dbReference type="SUPFAM" id="SSF55785">
    <property type="entry name" value="PYP-like sensor domain (PAS domain)"/>
    <property type="match status" value="1"/>
</dbReference>
<dbReference type="PROSITE" id="PS50113">
    <property type="entry name" value="PAC"/>
    <property type="match status" value="1"/>
</dbReference>
<dbReference type="SMART" id="SM00086">
    <property type="entry name" value="PAC"/>
    <property type="match status" value="1"/>
</dbReference>
<evidence type="ECO:0000259" key="2">
    <source>
        <dbReference type="PROSITE" id="PS50113"/>
    </source>
</evidence>
<dbReference type="Pfam" id="PF13426">
    <property type="entry name" value="PAS_9"/>
    <property type="match status" value="1"/>
</dbReference>
<dbReference type="PANTHER" id="PTHR44757">
    <property type="entry name" value="DIGUANYLATE CYCLASE DGCP"/>
    <property type="match status" value="1"/>
</dbReference>
<dbReference type="InterPro" id="IPR001633">
    <property type="entry name" value="EAL_dom"/>
</dbReference>
<dbReference type="CDD" id="cd01948">
    <property type="entry name" value="EAL"/>
    <property type="match status" value="1"/>
</dbReference>
<dbReference type="Gene3D" id="3.30.450.40">
    <property type="match status" value="1"/>
</dbReference>
<dbReference type="PROSITE" id="PS50887">
    <property type="entry name" value="GGDEF"/>
    <property type="match status" value="1"/>
</dbReference>
<evidence type="ECO:0000313" key="5">
    <source>
        <dbReference type="EMBL" id="MDR5893399.1"/>
    </source>
</evidence>
<dbReference type="SUPFAM" id="SSF55073">
    <property type="entry name" value="Nucleotide cyclase"/>
    <property type="match status" value="1"/>
</dbReference>
<dbReference type="NCBIfam" id="TIGR00254">
    <property type="entry name" value="GGDEF"/>
    <property type="match status" value="1"/>
</dbReference>
<evidence type="ECO:0000259" key="1">
    <source>
        <dbReference type="PROSITE" id="PS50112"/>
    </source>
</evidence>
<protein>
    <submittedName>
        <fullName evidence="5">EAL domain-containing protein</fullName>
    </submittedName>
</protein>
<dbReference type="Gene3D" id="3.30.70.270">
    <property type="match status" value="1"/>
</dbReference>
<dbReference type="SUPFAM" id="SSF55781">
    <property type="entry name" value="GAF domain-like"/>
    <property type="match status" value="1"/>
</dbReference>
<dbReference type="PANTHER" id="PTHR44757:SF2">
    <property type="entry name" value="BIOFILM ARCHITECTURE MAINTENANCE PROTEIN MBAA"/>
    <property type="match status" value="1"/>
</dbReference>
<sequence length="740" mass="81840">MNTELSQMAAQQRVHELIAQHAPLETTLDAIADWLAILLPDATVAFMRYDARRCTLSLLPNRRFSPAFIERLQEVTVSPGVASFGSAAFERRPVVSEDIARDPRWEAFRDAALAEGFRACWSNPVMTADGQLLGTFGTYYRTPRKPTPASERLLRQAAALIALALVRDRQEHRLHLLERGVEASPIGMVMAEAVNPDYPIVYANRAFCALSGYALEEVLGRNCRFLQGPDTDRDQVVRIRAAVADRREVEATLLNYRKDGTPFWNRLNISPVFDAAGRCSHFIGFQQDITEQRQQAERLRYQVSHDLLTGLPNRGTFDDRLAEAFAAAKARGRRLAVLHLDLDGFKSINDGLGPHIGNRMLVAVARRLETLIDPEHTLARLVSDEFAVLLPSIDDCPDATALAERLLKGLAAPLEVEGQPLHISSSIGIACSGDDTDHPHEVLQRADLALEEAKRQGRNTWQWYRGRQVEQTLGDVLLRNDLHTALSDGQFELLYQPMVEALSGRIGGVEALVRWRHPQRGLVSPEAFIPLAEHSGQIIPLGRWVLRQACREMAELHARGGRAVPVAVNISSLQFRRDGFLDEVLGILAETGLPPALLELEVTESVLLDGAELAIELIDTLRGYGVSVALDDFGTGFSSLSYLRDLPIDKVKLDRSFICDTLHSPRSAAIVQGIITMAHHMELRVVAEGIETVEQQRELARRGADLLQGYLFSRPLPLADLAALPERLPAAPSSPSGSDP</sequence>
<dbReference type="InterPro" id="IPR029016">
    <property type="entry name" value="GAF-like_dom_sf"/>
</dbReference>
<dbReference type="PROSITE" id="PS50112">
    <property type="entry name" value="PAS"/>
    <property type="match status" value="1"/>
</dbReference>
<dbReference type="Pfam" id="PF13185">
    <property type="entry name" value="GAF_2"/>
    <property type="match status" value="1"/>
</dbReference>
<feature type="domain" description="PAS" evidence="1">
    <location>
        <begin position="173"/>
        <end position="222"/>
    </location>
</feature>
<dbReference type="Gene3D" id="3.20.20.450">
    <property type="entry name" value="EAL domain"/>
    <property type="match status" value="1"/>
</dbReference>
<dbReference type="InterPro" id="IPR000160">
    <property type="entry name" value="GGDEF_dom"/>
</dbReference>
<reference evidence="5 6" key="1">
    <citation type="submission" date="2023-04" db="EMBL/GenBank/DDBJ databases">
        <title>A long-awaited taxogenomic arrangement of the family Halomonadaceae.</title>
        <authorList>
            <person name="De La Haba R."/>
            <person name="Chuvochina M."/>
            <person name="Wittouck S."/>
            <person name="Arahal D.R."/>
            <person name="Sanchez-Porro C."/>
            <person name="Hugenholtz P."/>
            <person name="Ventosa A."/>
        </authorList>
    </citation>
    <scope>NUCLEOTIDE SEQUENCE [LARGE SCALE GENOMIC DNA]</scope>
    <source>
        <strain evidence="5 6">DSM 17332</strain>
    </source>
</reference>
<dbReference type="InterPro" id="IPR001610">
    <property type="entry name" value="PAC"/>
</dbReference>
<dbReference type="InterPro" id="IPR043128">
    <property type="entry name" value="Rev_trsase/Diguanyl_cyclase"/>
</dbReference>
<dbReference type="SMART" id="SM00065">
    <property type="entry name" value="GAF"/>
    <property type="match status" value="1"/>
</dbReference>
<dbReference type="Pfam" id="PF00563">
    <property type="entry name" value="EAL"/>
    <property type="match status" value="1"/>
</dbReference>
<dbReference type="CDD" id="cd00130">
    <property type="entry name" value="PAS"/>
    <property type="match status" value="1"/>
</dbReference>
<dbReference type="InterPro" id="IPR035919">
    <property type="entry name" value="EAL_sf"/>
</dbReference>
<dbReference type="SMART" id="SM00052">
    <property type="entry name" value="EAL"/>
    <property type="match status" value="1"/>
</dbReference>
<dbReference type="InterPro" id="IPR000014">
    <property type="entry name" value="PAS"/>
</dbReference>
<dbReference type="Pfam" id="PF00990">
    <property type="entry name" value="GGDEF"/>
    <property type="match status" value="1"/>
</dbReference>
<dbReference type="InterPro" id="IPR035965">
    <property type="entry name" value="PAS-like_dom_sf"/>
</dbReference>
<dbReference type="CDD" id="cd01949">
    <property type="entry name" value="GGDEF"/>
    <property type="match status" value="1"/>
</dbReference>
<proteinExistence type="predicted"/>
<name>A0ABU1GMZ9_9GAMM</name>
<dbReference type="EMBL" id="JARWAL010000009">
    <property type="protein sequence ID" value="MDR5893399.1"/>
    <property type="molecule type" value="Genomic_DNA"/>
</dbReference>
<evidence type="ECO:0000259" key="3">
    <source>
        <dbReference type="PROSITE" id="PS50883"/>
    </source>
</evidence>
<dbReference type="Proteomes" id="UP001252270">
    <property type="component" value="Unassembled WGS sequence"/>
</dbReference>
<dbReference type="SMART" id="SM00267">
    <property type="entry name" value="GGDEF"/>
    <property type="match status" value="1"/>
</dbReference>
<evidence type="ECO:0000313" key="6">
    <source>
        <dbReference type="Proteomes" id="UP001252270"/>
    </source>
</evidence>
<keyword evidence="6" id="KW-1185">Reference proteome</keyword>